<dbReference type="GO" id="GO:0052906">
    <property type="term" value="F:tRNA (guanine(37)-N1)-methyltransferase activity"/>
    <property type="evidence" value="ECO:0007669"/>
    <property type="project" value="UniProtKB-UniRule"/>
</dbReference>
<evidence type="ECO:0000256" key="9">
    <source>
        <dbReference type="ARBA" id="ARBA00022679"/>
    </source>
</evidence>
<evidence type="ECO:0000256" key="17">
    <source>
        <dbReference type="RuleBase" id="RU003464"/>
    </source>
</evidence>
<evidence type="ECO:0000256" key="15">
    <source>
        <dbReference type="HAMAP-Rule" id="MF_00605"/>
    </source>
</evidence>
<comment type="caution">
    <text evidence="19">The sequence shown here is derived from an EMBL/GenBank/DDBJ whole genome shotgun (WGS) entry which is preliminary data.</text>
</comment>
<evidence type="ECO:0000256" key="4">
    <source>
        <dbReference type="ARBA" id="ARBA00011738"/>
    </source>
</evidence>
<dbReference type="HAMAP" id="MF_00605">
    <property type="entry name" value="TrmD"/>
    <property type="match status" value="1"/>
</dbReference>
<evidence type="ECO:0000259" key="18">
    <source>
        <dbReference type="Pfam" id="PF01746"/>
    </source>
</evidence>
<comment type="catalytic activity">
    <reaction evidence="14 15 17">
        <text>guanosine(37) in tRNA + S-adenosyl-L-methionine = N(1)-methylguanosine(37) in tRNA + S-adenosyl-L-homocysteine + H(+)</text>
        <dbReference type="Rhea" id="RHEA:36899"/>
        <dbReference type="Rhea" id="RHEA-COMP:10145"/>
        <dbReference type="Rhea" id="RHEA-COMP:10147"/>
        <dbReference type="ChEBI" id="CHEBI:15378"/>
        <dbReference type="ChEBI" id="CHEBI:57856"/>
        <dbReference type="ChEBI" id="CHEBI:59789"/>
        <dbReference type="ChEBI" id="CHEBI:73542"/>
        <dbReference type="ChEBI" id="CHEBI:74269"/>
        <dbReference type="EC" id="2.1.1.228"/>
    </reaction>
</comment>
<keyword evidence="7 15" id="KW-0963">Cytoplasm</keyword>
<feature type="binding site" evidence="15 16">
    <location>
        <position position="112"/>
    </location>
    <ligand>
        <name>S-adenosyl-L-methionine</name>
        <dbReference type="ChEBI" id="CHEBI:59789"/>
    </ligand>
</feature>
<dbReference type="InterPro" id="IPR029028">
    <property type="entry name" value="Alpha/beta_knot_MTases"/>
</dbReference>
<comment type="subunit">
    <text evidence="4 15 17">Homodimer.</text>
</comment>
<dbReference type="InterPro" id="IPR016009">
    <property type="entry name" value="tRNA_MeTrfase_TRMD/TRM10"/>
</dbReference>
<reference evidence="19 20" key="1">
    <citation type="submission" date="2017-11" db="EMBL/GenBank/DDBJ databases">
        <title>Rhodohalobacter 15182 sp. nov., isolated from a salt lake.</title>
        <authorList>
            <person name="Han S."/>
        </authorList>
    </citation>
    <scope>NUCLEOTIDE SEQUENCE [LARGE SCALE GENOMIC DNA]</scope>
    <source>
        <strain evidence="19 20">15182</strain>
    </source>
</reference>
<evidence type="ECO:0000256" key="7">
    <source>
        <dbReference type="ARBA" id="ARBA00022490"/>
    </source>
</evidence>
<dbReference type="PIRSF" id="PIRSF000386">
    <property type="entry name" value="tRNA_mtase"/>
    <property type="match status" value="1"/>
</dbReference>
<evidence type="ECO:0000313" key="19">
    <source>
        <dbReference type="EMBL" id="PKD42762.1"/>
    </source>
</evidence>
<evidence type="ECO:0000256" key="5">
    <source>
        <dbReference type="ARBA" id="ARBA00012807"/>
    </source>
</evidence>
<evidence type="ECO:0000313" key="20">
    <source>
        <dbReference type="Proteomes" id="UP000233398"/>
    </source>
</evidence>
<evidence type="ECO:0000256" key="1">
    <source>
        <dbReference type="ARBA" id="ARBA00002634"/>
    </source>
</evidence>
<dbReference type="Pfam" id="PF01746">
    <property type="entry name" value="tRNA_m1G_MT"/>
    <property type="match status" value="1"/>
</dbReference>
<dbReference type="NCBIfam" id="NF000648">
    <property type="entry name" value="PRK00026.1"/>
    <property type="match status" value="1"/>
</dbReference>
<evidence type="ECO:0000256" key="14">
    <source>
        <dbReference type="ARBA" id="ARBA00047783"/>
    </source>
</evidence>
<keyword evidence="20" id="KW-1185">Reference proteome</keyword>
<evidence type="ECO:0000256" key="3">
    <source>
        <dbReference type="ARBA" id="ARBA00007630"/>
    </source>
</evidence>
<dbReference type="GO" id="GO:0005829">
    <property type="term" value="C:cytosol"/>
    <property type="evidence" value="ECO:0007669"/>
    <property type="project" value="TreeGrafter"/>
</dbReference>
<dbReference type="AlphaFoldDB" id="A0A2N0VEY5"/>
<evidence type="ECO:0000256" key="2">
    <source>
        <dbReference type="ARBA" id="ARBA00004496"/>
    </source>
</evidence>
<dbReference type="OrthoDB" id="9807416at2"/>
<comment type="function">
    <text evidence="1 15 17">Specifically methylates guanosine-37 in various tRNAs.</text>
</comment>
<keyword evidence="9 15" id="KW-0808">Transferase</keyword>
<accession>A0A2N0VEY5</accession>
<dbReference type="GO" id="GO:0002939">
    <property type="term" value="P:tRNA N1-guanine methylation"/>
    <property type="evidence" value="ECO:0007669"/>
    <property type="project" value="TreeGrafter"/>
</dbReference>
<evidence type="ECO:0000256" key="6">
    <source>
        <dbReference type="ARBA" id="ARBA00014679"/>
    </source>
</evidence>
<evidence type="ECO:0000256" key="11">
    <source>
        <dbReference type="ARBA" id="ARBA00022694"/>
    </source>
</evidence>
<keyword evidence="8 15" id="KW-0489">Methyltransferase</keyword>
<evidence type="ECO:0000256" key="13">
    <source>
        <dbReference type="ARBA" id="ARBA00033392"/>
    </source>
</evidence>
<dbReference type="Proteomes" id="UP000233398">
    <property type="component" value="Unassembled WGS sequence"/>
</dbReference>
<dbReference type="NCBIfam" id="TIGR00088">
    <property type="entry name" value="trmD"/>
    <property type="match status" value="1"/>
</dbReference>
<dbReference type="SUPFAM" id="SSF75217">
    <property type="entry name" value="alpha/beta knot"/>
    <property type="match status" value="1"/>
</dbReference>
<keyword evidence="10 15" id="KW-0949">S-adenosyl-L-methionine</keyword>
<name>A0A2N0VEY5_9BACT</name>
<evidence type="ECO:0000256" key="10">
    <source>
        <dbReference type="ARBA" id="ARBA00022691"/>
    </source>
</evidence>
<dbReference type="RefSeq" id="WP_101074457.1">
    <property type="nucleotide sequence ID" value="NZ_PISP01000006.1"/>
</dbReference>
<dbReference type="InterPro" id="IPR029026">
    <property type="entry name" value="tRNA_m1G_MTases_N"/>
</dbReference>
<proteinExistence type="inferred from homology"/>
<dbReference type="PANTHER" id="PTHR46417:SF1">
    <property type="entry name" value="TRNA (GUANINE-N(1)-)-METHYLTRANSFERASE"/>
    <property type="match status" value="1"/>
</dbReference>
<dbReference type="CDD" id="cd18080">
    <property type="entry name" value="TrmD-like"/>
    <property type="match status" value="1"/>
</dbReference>
<evidence type="ECO:0000256" key="8">
    <source>
        <dbReference type="ARBA" id="ARBA00022603"/>
    </source>
</evidence>
<gene>
    <name evidence="15" type="primary">trmD</name>
    <name evidence="19" type="ORF">CWD77_14840</name>
</gene>
<feature type="domain" description="tRNA methyltransferase TRMD/TRM10-type" evidence="18">
    <location>
        <begin position="1"/>
        <end position="225"/>
    </location>
</feature>
<feature type="binding site" evidence="15 16">
    <location>
        <begin position="132"/>
        <end position="137"/>
    </location>
    <ligand>
        <name>S-adenosyl-L-methionine</name>
        <dbReference type="ChEBI" id="CHEBI:59789"/>
    </ligand>
</feature>
<dbReference type="EC" id="2.1.1.228" evidence="5 15"/>
<dbReference type="InterPro" id="IPR002649">
    <property type="entry name" value="tRNA_m1G_MeTrfase_TrmD"/>
</dbReference>
<dbReference type="Gene3D" id="3.40.1280.10">
    <property type="match status" value="1"/>
</dbReference>
<dbReference type="PANTHER" id="PTHR46417">
    <property type="entry name" value="TRNA (GUANINE-N(1)-)-METHYLTRANSFERASE"/>
    <property type="match status" value="1"/>
</dbReference>
<protein>
    <recommendedName>
        <fullName evidence="6 15">tRNA (guanine-N(1)-)-methyltransferase</fullName>
        <ecNumber evidence="5 15">2.1.1.228</ecNumber>
    </recommendedName>
    <alternativeName>
        <fullName evidence="12 15">M1G-methyltransferase</fullName>
    </alternativeName>
    <alternativeName>
        <fullName evidence="13 15">tRNA [GM37] methyltransferase</fullName>
    </alternativeName>
</protein>
<dbReference type="EMBL" id="PISP01000006">
    <property type="protein sequence ID" value="PKD42762.1"/>
    <property type="molecule type" value="Genomic_DNA"/>
</dbReference>
<dbReference type="FunFam" id="3.40.1280.10:FF:000001">
    <property type="entry name" value="tRNA (guanine-N(1)-)-methyltransferase"/>
    <property type="match status" value="1"/>
</dbReference>
<sequence length="230" mass="26073">MRIDIISGVPELLNSPLENSIVGRARDNKLVEIYTHDLREYSEDKHHKIDDYPYGGGAGMVMTAQPIFSCIRKLQSERTYDDVLFTAADGKKFEQKNANKLSLKKNIIILCGHYKGVDQRVRDELITGEFSIGDYVLSGGELPALVMTDAIVRLLPGVLGDAESALTDSFQDDLLEPPTYTRPAEFEGLKVPDILRSGDHKKITEWRSEMAIKRTKQRRPDLYEKFKKKN</sequence>
<comment type="subcellular location">
    <subcellularLocation>
        <location evidence="2 15 17">Cytoplasm</location>
    </subcellularLocation>
</comment>
<comment type="similarity">
    <text evidence="3 15 17">Belongs to the RNA methyltransferase TrmD family.</text>
</comment>
<keyword evidence="11 15" id="KW-0819">tRNA processing</keyword>
<dbReference type="InterPro" id="IPR023148">
    <property type="entry name" value="tRNA_m1G_MeTrfase_C_sf"/>
</dbReference>
<evidence type="ECO:0000256" key="16">
    <source>
        <dbReference type="PIRSR" id="PIRSR000386-1"/>
    </source>
</evidence>
<dbReference type="Gene3D" id="1.10.1270.20">
    <property type="entry name" value="tRNA(m1g37)methyltransferase, domain 2"/>
    <property type="match status" value="1"/>
</dbReference>
<organism evidence="19 20">
    <name type="scientific">Rhodohalobacter barkolensis</name>
    <dbReference type="NCBI Taxonomy" id="2053187"/>
    <lineage>
        <taxon>Bacteria</taxon>
        <taxon>Pseudomonadati</taxon>
        <taxon>Balneolota</taxon>
        <taxon>Balneolia</taxon>
        <taxon>Balneolales</taxon>
        <taxon>Balneolaceae</taxon>
        <taxon>Rhodohalobacter</taxon>
    </lineage>
</organism>
<evidence type="ECO:0000256" key="12">
    <source>
        <dbReference type="ARBA" id="ARBA00029736"/>
    </source>
</evidence>